<name>A0ABT8LF67_9BACT</name>
<dbReference type="RefSeq" id="WP_346760339.1">
    <property type="nucleotide sequence ID" value="NZ_JAUJEB010000005.1"/>
</dbReference>
<dbReference type="EMBL" id="JAUJEB010000005">
    <property type="protein sequence ID" value="MDN5215001.1"/>
    <property type="molecule type" value="Genomic_DNA"/>
</dbReference>
<sequence>MNERLIAILFLTFCLSCREKADTETPTDEPLPSSVSRSHKDTEPVLFSMMSPLRTGIKFINHLTETPDMNGFLQSRILPNLAQTTSVNDIGVDDFEQDGNLDLV</sequence>
<dbReference type="Proteomes" id="UP001172083">
    <property type="component" value="Unassembled WGS sequence"/>
</dbReference>
<evidence type="ECO:0000313" key="2">
    <source>
        <dbReference type="Proteomes" id="UP001172083"/>
    </source>
</evidence>
<keyword evidence="2" id="KW-1185">Reference proteome</keyword>
<gene>
    <name evidence="1" type="ORF">QQ020_23170</name>
</gene>
<evidence type="ECO:0000313" key="1">
    <source>
        <dbReference type="EMBL" id="MDN5215001.1"/>
    </source>
</evidence>
<accession>A0ABT8LF67</accession>
<comment type="caution">
    <text evidence="1">The sequence shown here is derived from an EMBL/GenBank/DDBJ whole genome shotgun (WGS) entry which is preliminary data.</text>
</comment>
<proteinExistence type="predicted"/>
<organism evidence="1 2">
    <name type="scientific">Agaribacillus aureus</name>
    <dbReference type="NCBI Taxonomy" id="3051825"/>
    <lineage>
        <taxon>Bacteria</taxon>
        <taxon>Pseudomonadati</taxon>
        <taxon>Bacteroidota</taxon>
        <taxon>Cytophagia</taxon>
        <taxon>Cytophagales</taxon>
        <taxon>Splendidivirgaceae</taxon>
        <taxon>Agaribacillus</taxon>
    </lineage>
</organism>
<reference evidence="1" key="1">
    <citation type="submission" date="2023-06" db="EMBL/GenBank/DDBJ databases">
        <title>Genomic of Agaribacillus aureum.</title>
        <authorList>
            <person name="Wang G."/>
        </authorList>
    </citation>
    <scope>NUCLEOTIDE SEQUENCE</scope>
    <source>
        <strain evidence="1">BMA12</strain>
    </source>
</reference>
<protein>
    <submittedName>
        <fullName evidence="1">Uncharacterized protein</fullName>
    </submittedName>
</protein>